<dbReference type="EMBL" id="BEGY01000167">
    <property type="protein sequence ID" value="GAX85410.1"/>
    <property type="molecule type" value="Genomic_DNA"/>
</dbReference>
<protein>
    <submittedName>
        <fullName evidence="1">Uncharacterized protein</fullName>
    </submittedName>
</protein>
<accession>A0A250XRH5</accession>
<gene>
    <name evidence="1" type="ORF">CEUSTIGMA_g12826.t1</name>
</gene>
<dbReference type="OrthoDB" id="60822at2759"/>
<reference evidence="1 2" key="1">
    <citation type="submission" date="2017-08" db="EMBL/GenBank/DDBJ databases">
        <title>Acidophilic green algal genome provides insights into adaptation to an acidic environment.</title>
        <authorList>
            <person name="Hirooka S."/>
            <person name="Hirose Y."/>
            <person name="Kanesaki Y."/>
            <person name="Higuchi S."/>
            <person name="Fujiwara T."/>
            <person name="Onuma R."/>
            <person name="Era A."/>
            <person name="Ohbayashi R."/>
            <person name="Uzuka A."/>
            <person name="Nozaki H."/>
            <person name="Yoshikawa H."/>
            <person name="Miyagishima S.Y."/>
        </authorList>
    </citation>
    <scope>NUCLEOTIDE SEQUENCE [LARGE SCALE GENOMIC DNA]</scope>
    <source>
        <strain evidence="1 2">NIES-2499</strain>
    </source>
</reference>
<dbReference type="Proteomes" id="UP000232323">
    <property type="component" value="Unassembled WGS sequence"/>
</dbReference>
<proteinExistence type="predicted"/>
<name>A0A250XRH5_9CHLO</name>
<evidence type="ECO:0000313" key="1">
    <source>
        <dbReference type="EMBL" id="GAX85410.1"/>
    </source>
</evidence>
<evidence type="ECO:0000313" key="2">
    <source>
        <dbReference type="Proteomes" id="UP000232323"/>
    </source>
</evidence>
<sequence length="206" mass="22742">MMLCLCLQDINRDKSIKAVMKRQYLRRLVWLCSPVDRCLVNDSLLNTTTYLSKCMYATSSRIPSNLISHISKNDEASRFGDINVFLAARNTYGIDCQQVRGMACSAGLGRAPPKVINIEFDPKDVEAFIAVADAIEAAFPKVIVNGNEEEDGRPGSFEVSTEDGVNIFSRISTGLSPKAQDIIEKIVNRAKLTEGDEDLTNKPFCG</sequence>
<keyword evidence="2" id="KW-1185">Reference proteome</keyword>
<dbReference type="Gene3D" id="3.40.30.10">
    <property type="entry name" value="Glutaredoxin"/>
    <property type="match status" value="1"/>
</dbReference>
<dbReference type="AlphaFoldDB" id="A0A250XRH5"/>
<comment type="caution">
    <text evidence="1">The sequence shown here is derived from an EMBL/GenBank/DDBJ whole genome shotgun (WGS) entry which is preliminary data.</text>
</comment>
<organism evidence="1 2">
    <name type="scientific">Chlamydomonas eustigma</name>
    <dbReference type="NCBI Taxonomy" id="1157962"/>
    <lineage>
        <taxon>Eukaryota</taxon>
        <taxon>Viridiplantae</taxon>
        <taxon>Chlorophyta</taxon>
        <taxon>core chlorophytes</taxon>
        <taxon>Chlorophyceae</taxon>
        <taxon>CS clade</taxon>
        <taxon>Chlamydomonadales</taxon>
        <taxon>Chlamydomonadaceae</taxon>
        <taxon>Chlamydomonas</taxon>
    </lineage>
</organism>